<dbReference type="AlphaFoldDB" id="E8R9L2"/>
<feature type="transmembrane region" description="Helical" evidence="6">
    <location>
        <begin position="50"/>
        <end position="70"/>
    </location>
</feature>
<keyword evidence="10" id="KW-1185">Reference proteome</keyword>
<dbReference type="Pfam" id="PF01545">
    <property type="entry name" value="Cation_efflux"/>
    <property type="match status" value="1"/>
</dbReference>
<dbReference type="InterPro" id="IPR027469">
    <property type="entry name" value="Cation_efflux_TMD_sf"/>
</dbReference>
<sequence length="306" mass="34503" precursor="true">MGFTPVSSIEARLRSARSGFIASALLSFTGLVLELAVALIAPSIILITDLLHWTVDTVLEAVFLLVVYLASRFSKRFPWSIVMIEGVTVTTAILVILGLYGYIFLDYISSTAEGVSTRSLIPLVATLAGGVITVAMYIIQRRNYLRYRIELLRVDAAHALIDFIASILASIGIALTYWSGSHSVELLFTFMSMMFVVHSLFEVFKDIVRTLTGSNIDYELRARIKDSLIEDFSNVEVGDVDARKIGSFYVVSAKILVDPDMTMREIHRLRKRIVRSITSCSELIYHVDVKFYPNHRVKTRRRQHTR</sequence>
<name>E8R9L2_DESM0</name>
<dbReference type="eggNOG" id="arCOG01478">
    <property type="taxonomic scope" value="Archaea"/>
</dbReference>
<dbReference type="PANTHER" id="PTHR43840:SF30">
    <property type="entry name" value="TRANSPORT PROTEIN, HYPOTHETICAL"/>
    <property type="match status" value="1"/>
</dbReference>
<keyword evidence="5 6" id="KW-0472">Membrane</keyword>
<evidence type="ECO:0000256" key="5">
    <source>
        <dbReference type="ARBA" id="ARBA00023136"/>
    </source>
</evidence>
<dbReference type="KEGG" id="dmu:Desmu_0884"/>
<dbReference type="InterPro" id="IPR058533">
    <property type="entry name" value="Cation_efflux_TM"/>
</dbReference>
<dbReference type="SUPFAM" id="SSF161111">
    <property type="entry name" value="Cation efflux protein transmembrane domain-like"/>
    <property type="match status" value="1"/>
</dbReference>
<accession>E8R9L2</accession>
<evidence type="ECO:0000256" key="1">
    <source>
        <dbReference type="ARBA" id="ARBA00004141"/>
    </source>
</evidence>
<feature type="transmembrane region" description="Helical" evidence="6">
    <location>
        <begin position="20"/>
        <end position="44"/>
    </location>
</feature>
<dbReference type="PANTHER" id="PTHR43840">
    <property type="entry name" value="MITOCHONDRIAL METAL TRANSPORTER 1-RELATED"/>
    <property type="match status" value="1"/>
</dbReference>
<dbReference type="InterPro" id="IPR002524">
    <property type="entry name" value="Cation_efflux"/>
</dbReference>
<dbReference type="NCBIfam" id="TIGR01297">
    <property type="entry name" value="CDF"/>
    <property type="match status" value="1"/>
</dbReference>
<keyword evidence="4 6" id="KW-1133">Transmembrane helix</keyword>
<evidence type="ECO:0000256" key="3">
    <source>
        <dbReference type="ARBA" id="ARBA00022692"/>
    </source>
</evidence>
<dbReference type="InterPro" id="IPR050291">
    <property type="entry name" value="CDF_Transporter"/>
</dbReference>
<dbReference type="InterPro" id="IPR036837">
    <property type="entry name" value="Cation_efflux_CTD_sf"/>
</dbReference>
<gene>
    <name evidence="9" type="ordered locus">Desmu_0884</name>
</gene>
<dbReference type="GO" id="GO:0008324">
    <property type="term" value="F:monoatomic cation transmembrane transporter activity"/>
    <property type="evidence" value="ECO:0007669"/>
    <property type="project" value="InterPro"/>
</dbReference>
<evidence type="ECO:0000256" key="2">
    <source>
        <dbReference type="ARBA" id="ARBA00022448"/>
    </source>
</evidence>
<organism evidence="9 10">
    <name type="scientific">Desulfurococcus mucosus (strain ATCC 35584 / DSM 2162 / JCM 9187 / O7/1)</name>
    <dbReference type="NCBI Taxonomy" id="765177"/>
    <lineage>
        <taxon>Archaea</taxon>
        <taxon>Thermoproteota</taxon>
        <taxon>Thermoprotei</taxon>
        <taxon>Desulfurococcales</taxon>
        <taxon>Desulfurococcaceae</taxon>
        <taxon>Desulfurococcus</taxon>
    </lineage>
</organism>
<evidence type="ECO:0000313" key="9">
    <source>
        <dbReference type="EMBL" id="ADV65188.1"/>
    </source>
</evidence>
<reference evidence="10" key="1">
    <citation type="submission" date="2010-11" db="EMBL/GenBank/DDBJ databases">
        <title>The complete genome of Desulfurococcus mucosus DSM 2162.</title>
        <authorList>
            <consortium name="US DOE Joint Genome Institute (JGI-PGF)"/>
            <person name="Lucas S."/>
            <person name="Copeland A."/>
            <person name="Lapidus A."/>
            <person name="Bruce D."/>
            <person name="Goodwin L."/>
            <person name="Pitluck S."/>
            <person name="Kyrpides N."/>
            <person name="Mavromatis K."/>
            <person name="Pagani I."/>
            <person name="Ivanova N."/>
            <person name="Ovchinnikova G."/>
            <person name="Chertkov O."/>
            <person name="Held B."/>
            <person name="Brettin T."/>
            <person name="Detter J.C."/>
            <person name="Tapia R."/>
            <person name="Han C."/>
            <person name="Land M."/>
            <person name="Hauser L."/>
            <person name="Markowitz V."/>
            <person name="Cheng J.-F."/>
            <person name="Hugenholtz P."/>
            <person name="Woyke T."/>
            <person name="Wu D."/>
            <person name="Wirth R."/>
            <person name="Bilek Y."/>
            <person name="Hader T."/>
            <person name="Klenk H.-P."/>
            <person name="Eisen J.A."/>
        </authorList>
    </citation>
    <scope>NUCLEOTIDE SEQUENCE [LARGE SCALE GENOMIC DNA]</scope>
    <source>
        <strain evidence="10">ATCC 35584 / DSM 2162 / JCM 9187 / O7/1</strain>
    </source>
</reference>
<dbReference type="Gene3D" id="3.30.70.1350">
    <property type="entry name" value="Cation efflux protein, cytoplasmic domain"/>
    <property type="match status" value="1"/>
</dbReference>
<dbReference type="OrthoDB" id="18627at2157"/>
<comment type="subcellular location">
    <subcellularLocation>
        <location evidence="1">Membrane</location>
        <topology evidence="1">Multi-pass membrane protein</topology>
    </subcellularLocation>
</comment>
<dbReference type="HOGENOM" id="CLU_076277_0_0_2"/>
<dbReference type="EMBL" id="CP002363">
    <property type="protein sequence ID" value="ADV65188.1"/>
    <property type="molecule type" value="Genomic_DNA"/>
</dbReference>
<dbReference type="SUPFAM" id="SSF160240">
    <property type="entry name" value="Cation efflux protein cytoplasmic domain-like"/>
    <property type="match status" value="1"/>
</dbReference>
<keyword evidence="2" id="KW-0813">Transport</keyword>
<dbReference type="Pfam" id="PF16916">
    <property type="entry name" value="ZT_dimer"/>
    <property type="match status" value="1"/>
</dbReference>
<feature type="transmembrane region" description="Helical" evidence="6">
    <location>
        <begin position="120"/>
        <end position="139"/>
    </location>
</feature>
<feature type="domain" description="Cation efflux protein cytoplasmic" evidence="8">
    <location>
        <begin position="219"/>
        <end position="279"/>
    </location>
</feature>
<feature type="domain" description="Cation efflux protein transmembrane" evidence="7">
    <location>
        <begin position="21"/>
        <end position="211"/>
    </location>
</feature>
<dbReference type="STRING" id="765177.Desmu_0884"/>
<feature type="transmembrane region" description="Helical" evidence="6">
    <location>
        <begin position="160"/>
        <end position="180"/>
    </location>
</feature>
<dbReference type="GO" id="GO:0016020">
    <property type="term" value="C:membrane"/>
    <property type="evidence" value="ECO:0007669"/>
    <property type="project" value="UniProtKB-SubCell"/>
</dbReference>
<dbReference type="InterPro" id="IPR027470">
    <property type="entry name" value="Cation_efflux_CTD"/>
</dbReference>
<evidence type="ECO:0000259" key="7">
    <source>
        <dbReference type="Pfam" id="PF01545"/>
    </source>
</evidence>
<dbReference type="Proteomes" id="UP000001068">
    <property type="component" value="Chromosome"/>
</dbReference>
<dbReference type="Gene3D" id="1.20.1510.10">
    <property type="entry name" value="Cation efflux protein transmembrane domain"/>
    <property type="match status" value="1"/>
</dbReference>
<proteinExistence type="predicted"/>
<protein>
    <submittedName>
        <fullName evidence="9">Cation diffusion facilitator family transporter</fullName>
    </submittedName>
</protein>
<evidence type="ECO:0000259" key="8">
    <source>
        <dbReference type="Pfam" id="PF16916"/>
    </source>
</evidence>
<feature type="transmembrane region" description="Helical" evidence="6">
    <location>
        <begin position="186"/>
        <end position="204"/>
    </location>
</feature>
<keyword evidence="3 6" id="KW-0812">Transmembrane</keyword>
<feature type="transmembrane region" description="Helical" evidence="6">
    <location>
        <begin position="82"/>
        <end position="105"/>
    </location>
</feature>
<evidence type="ECO:0000256" key="6">
    <source>
        <dbReference type="SAM" id="Phobius"/>
    </source>
</evidence>
<reference evidence="9 10" key="2">
    <citation type="journal article" date="2011" name="Stand. Genomic Sci.">
        <title>Complete genome sequence of Desulfurococcus mucosus type strain (O7/1).</title>
        <authorList>
            <person name="Wirth R."/>
            <person name="Chertkov O."/>
            <person name="Held B."/>
            <person name="Lapidus A."/>
            <person name="Nolan M."/>
            <person name="Lucas S."/>
            <person name="Hammon N."/>
            <person name="Deshpande S."/>
            <person name="Cheng J.F."/>
            <person name="Tapia R."/>
            <person name="Han C."/>
            <person name="Goodwin L."/>
            <person name="Pitluck S."/>
            <person name="Liolios K."/>
            <person name="Ioanna P."/>
            <person name="Ivanova N."/>
            <person name="Mavromatis K."/>
            <person name="Mikhailova N."/>
            <person name="Pati A."/>
            <person name="Chen A."/>
            <person name="Palaniappan K."/>
            <person name="Land M."/>
            <person name="Hauser L."/>
            <person name="Chang Y.J."/>
            <person name="Jeffries C.D."/>
            <person name="Bilek Y."/>
            <person name="Hader T."/>
            <person name="Rohde M."/>
            <person name="Spring S."/>
            <person name="Sikorski J."/>
            <person name="Goker M."/>
            <person name="Woyke T."/>
            <person name="Bristow J."/>
            <person name="Eisen J.A."/>
            <person name="Markowitz V."/>
            <person name="Hugenholtz P."/>
            <person name="Kyrpides N.C."/>
            <person name="Klenk H.P."/>
        </authorList>
    </citation>
    <scope>NUCLEOTIDE SEQUENCE [LARGE SCALE GENOMIC DNA]</scope>
    <source>
        <strain evidence="10">ATCC 35584 / DSM 2162 / JCM 9187 / O7/1</strain>
    </source>
</reference>
<evidence type="ECO:0000313" key="10">
    <source>
        <dbReference type="Proteomes" id="UP000001068"/>
    </source>
</evidence>
<evidence type="ECO:0000256" key="4">
    <source>
        <dbReference type="ARBA" id="ARBA00022989"/>
    </source>
</evidence>